<evidence type="ECO:0000256" key="2">
    <source>
        <dbReference type="ARBA" id="ARBA00023033"/>
    </source>
</evidence>
<evidence type="ECO:0000313" key="5">
    <source>
        <dbReference type="EMBL" id="CCB60607.1"/>
    </source>
</evidence>
<accession>F6I0Z1</accession>
<dbReference type="SUPFAM" id="SSF51905">
    <property type="entry name" value="FAD/NAD(P)-binding domain"/>
    <property type="match status" value="1"/>
</dbReference>
<evidence type="ECO:0000256" key="3">
    <source>
        <dbReference type="ARBA" id="ARBA00024018"/>
    </source>
</evidence>
<dbReference type="GO" id="GO:0004497">
    <property type="term" value="F:monooxygenase activity"/>
    <property type="evidence" value="ECO:0007669"/>
    <property type="project" value="UniProtKB-KW"/>
</dbReference>
<dbReference type="AlphaFoldDB" id="F6I0Z1"/>
<dbReference type="PRINTS" id="PR00420">
    <property type="entry name" value="RNGMNOXGNASE"/>
</dbReference>
<dbReference type="STRING" id="29760.F6I0Z1"/>
<reference evidence="6" key="1">
    <citation type="journal article" date="2007" name="Nature">
        <title>The grapevine genome sequence suggests ancestral hexaploidization in major angiosperm phyla.</title>
        <authorList>
            <consortium name="The French-Italian Public Consortium for Grapevine Genome Characterization."/>
            <person name="Jaillon O."/>
            <person name="Aury J.-M."/>
            <person name="Noel B."/>
            <person name="Policriti A."/>
            <person name="Clepet C."/>
            <person name="Casagrande A."/>
            <person name="Choisne N."/>
            <person name="Aubourg S."/>
            <person name="Vitulo N."/>
            <person name="Jubin C."/>
            <person name="Vezzi A."/>
            <person name="Legeai F."/>
            <person name="Hugueney P."/>
            <person name="Dasilva C."/>
            <person name="Horner D."/>
            <person name="Mica E."/>
            <person name="Jublot D."/>
            <person name="Poulain J."/>
            <person name="Bruyere C."/>
            <person name="Billault A."/>
            <person name="Segurens B."/>
            <person name="Gouyvenoux M."/>
            <person name="Ugarte E."/>
            <person name="Cattonaro F."/>
            <person name="Anthouard V."/>
            <person name="Vico V."/>
            <person name="Del Fabbro C."/>
            <person name="Alaux M."/>
            <person name="Di Gaspero G."/>
            <person name="Dumas V."/>
            <person name="Felice N."/>
            <person name="Paillard S."/>
            <person name="Juman I."/>
            <person name="Moroldo M."/>
            <person name="Scalabrin S."/>
            <person name="Canaguier A."/>
            <person name="Le Clainche I."/>
            <person name="Malacrida G."/>
            <person name="Durand E."/>
            <person name="Pesole G."/>
            <person name="Laucou V."/>
            <person name="Chatelet P."/>
            <person name="Merdinoglu D."/>
            <person name="Delledonne M."/>
            <person name="Pezzotti M."/>
            <person name="Lecharny A."/>
            <person name="Scarpelli C."/>
            <person name="Artiguenave F."/>
            <person name="Pe M.E."/>
            <person name="Valle G."/>
            <person name="Morgante M."/>
            <person name="Caboche M."/>
            <person name="Adam-Blondon A.-F."/>
            <person name="Weissenbach J."/>
            <person name="Quetier F."/>
            <person name="Wincker P."/>
        </authorList>
    </citation>
    <scope>NUCLEOTIDE SEQUENCE [LARGE SCALE GENOMIC DNA]</scope>
    <source>
        <strain evidence="6">cv. Pinot noir / PN40024</strain>
    </source>
</reference>
<keyword evidence="1" id="KW-0560">Oxidoreductase</keyword>
<dbReference type="PANTHER" id="PTHR45934:SF20">
    <property type="entry name" value="MONOOXYGENASE 2-RELATED"/>
    <property type="match status" value="1"/>
</dbReference>
<keyword evidence="6" id="KW-1185">Reference proteome</keyword>
<dbReference type="PaxDb" id="29760-VIT_03s0038g02610.t01"/>
<dbReference type="InParanoid" id="F6I0Z1"/>
<dbReference type="InterPro" id="IPR036188">
    <property type="entry name" value="FAD/NAD-bd_sf"/>
</dbReference>
<dbReference type="eggNOG" id="KOG2614">
    <property type="taxonomic scope" value="Eukaryota"/>
</dbReference>
<dbReference type="PANTHER" id="PTHR45934">
    <property type="entry name" value="FAD/NAD(P)-BINDING OXIDOREDUCTASE FAMILY PROTEIN"/>
    <property type="match status" value="1"/>
</dbReference>
<feature type="domain" description="FAD-binding" evidence="4">
    <location>
        <begin position="218"/>
        <end position="340"/>
    </location>
</feature>
<sequence length="419" mass="46660">MDAVEDIVIVGAGIAGLTTALGLHRLGLRSLVLESSHSLRVTGFAFITWTNAWRALDAIGVGDYLRQHHNQLYGLQSASTVSGLQTSEISFKAKGKNGEHDIRCLQRKVLLEALLKELPNGTIRYSSKVVSVEESGYLKLVHLADGSILKTKTLFVTILELEGVDRMRWSELNGGKMAGLKKPAFTRRYAFRAYAYFKSGHGFEPKFLQFFGKGVRSGFIPCDDKTVYWFMAFTPSSQEKQMENDPAKMKQFALSNLGNVPDQVKAVVESTEMDSISLAQMRFRYPWELLWGNISKDNVCVAGDALHPMTPDLGQGACSALEDTVVLARCLAEALSKKPKNKAEEKEEEEFKRIKMGLEKYAKERRYRGIDLITSSYLVGFIQQSDGKMLNFIRDKISALLAGVPLKKADFDCGKLSMS</sequence>
<dbReference type="Pfam" id="PF01494">
    <property type="entry name" value="FAD_binding_3"/>
    <property type="match status" value="1"/>
</dbReference>
<comment type="similarity">
    <text evidence="3">Belongs to the 3-hydroxybenzoate 6-hydroxylase family.</text>
</comment>
<dbReference type="InterPro" id="IPR002938">
    <property type="entry name" value="FAD-bd"/>
</dbReference>
<dbReference type="HOGENOM" id="CLU_009665_10_2_1"/>
<keyword evidence="2" id="KW-0503">Monooxygenase</keyword>
<dbReference type="GO" id="GO:0071949">
    <property type="term" value="F:FAD binding"/>
    <property type="evidence" value="ECO:0007669"/>
    <property type="project" value="InterPro"/>
</dbReference>
<proteinExistence type="inferred from homology"/>
<evidence type="ECO:0000256" key="1">
    <source>
        <dbReference type="ARBA" id="ARBA00023002"/>
    </source>
</evidence>
<protein>
    <recommendedName>
        <fullName evidence="4">FAD-binding domain-containing protein</fullName>
    </recommendedName>
</protein>
<dbReference type="EMBL" id="FN596508">
    <property type="protein sequence ID" value="CCB60607.1"/>
    <property type="molecule type" value="Genomic_DNA"/>
</dbReference>
<evidence type="ECO:0000313" key="6">
    <source>
        <dbReference type="Proteomes" id="UP000009183"/>
    </source>
</evidence>
<dbReference type="InterPro" id="IPR044560">
    <property type="entry name" value="MOase"/>
</dbReference>
<evidence type="ECO:0000259" key="4">
    <source>
        <dbReference type="Pfam" id="PF01494"/>
    </source>
</evidence>
<gene>
    <name evidence="5" type="ordered locus">VIT_03s0038g02610</name>
</gene>
<dbReference type="Proteomes" id="UP000009183">
    <property type="component" value="Chromosome 3"/>
</dbReference>
<dbReference type="Pfam" id="PF05834">
    <property type="entry name" value="Lycopene_cycl"/>
    <property type="match status" value="1"/>
</dbReference>
<dbReference type="Gene3D" id="3.50.50.60">
    <property type="entry name" value="FAD/NAD(P)-binding domain"/>
    <property type="match status" value="1"/>
</dbReference>
<name>F6I0Z1_VITVI</name>
<dbReference type="FunCoup" id="F6I0Z1">
    <property type="interactions" value="88"/>
</dbReference>
<organism evidence="5 6">
    <name type="scientific">Vitis vinifera</name>
    <name type="common">Grape</name>
    <dbReference type="NCBI Taxonomy" id="29760"/>
    <lineage>
        <taxon>Eukaryota</taxon>
        <taxon>Viridiplantae</taxon>
        <taxon>Streptophyta</taxon>
        <taxon>Embryophyta</taxon>
        <taxon>Tracheophyta</taxon>
        <taxon>Spermatophyta</taxon>
        <taxon>Magnoliopsida</taxon>
        <taxon>eudicotyledons</taxon>
        <taxon>Gunneridae</taxon>
        <taxon>Pentapetalae</taxon>
        <taxon>rosids</taxon>
        <taxon>Vitales</taxon>
        <taxon>Vitaceae</taxon>
        <taxon>Viteae</taxon>
        <taxon>Vitis</taxon>
    </lineage>
</organism>